<proteinExistence type="predicted"/>
<sequence>MKRRIYFIESNLSENYNNLKSGSYEEKELYNNLQKAFHIIYEKPLKGVQIPYSQIPKYYIKKYGIDNLWKFDLPHGWRLVYSFASDGDEICLIVEWFSHKQYERRFHY</sequence>
<dbReference type="OrthoDB" id="136544at2157"/>
<dbReference type="Proteomes" id="UP000005741">
    <property type="component" value="Chromosome"/>
</dbReference>
<reference evidence="1 2" key="1">
    <citation type="submission" date="2011-10" db="EMBL/GenBank/DDBJ databases">
        <title>The Improved High-Quality Draft genome of Methanoplanus limicola DSM 2279.</title>
        <authorList>
            <consortium name="US DOE Joint Genome Institute (JGI-PGF)"/>
            <person name="Lucas S."/>
            <person name="Copeland A."/>
            <person name="Lapidus A."/>
            <person name="Glavina del Rio T."/>
            <person name="Dalin E."/>
            <person name="Tice H."/>
            <person name="Bruce D."/>
            <person name="Goodwin L."/>
            <person name="Pitluck S."/>
            <person name="Peters L."/>
            <person name="Mikhailova N."/>
            <person name="Lu M."/>
            <person name="Kyrpides N."/>
            <person name="Mavromatis K."/>
            <person name="Ivanova N."/>
            <person name="Markowitz V."/>
            <person name="Cheng J.-F."/>
            <person name="Hugenholtz P."/>
            <person name="Woyke T."/>
            <person name="Wu D."/>
            <person name="Wirth R."/>
            <person name="Brambilla E.-M."/>
            <person name="Klenk H.-P."/>
            <person name="Eisen J.A."/>
        </authorList>
    </citation>
    <scope>NUCLEOTIDE SEQUENCE [LARGE SCALE GENOMIC DNA]</scope>
    <source>
        <strain evidence="1 2">DSM 2279</strain>
    </source>
</reference>
<evidence type="ECO:0000313" key="1">
    <source>
        <dbReference type="EMBL" id="EHQ36166.1"/>
    </source>
</evidence>
<gene>
    <name evidence="1" type="ORF">Metlim_2081</name>
</gene>
<name>H1Z074_9EURY</name>
<accession>H1Z074</accession>
<evidence type="ECO:0008006" key="3">
    <source>
        <dbReference type="Google" id="ProtNLM"/>
    </source>
</evidence>
<dbReference type="EMBL" id="CM001436">
    <property type="protein sequence ID" value="EHQ36166.1"/>
    <property type="molecule type" value="Genomic_DNA"/>
</dbReference>
<dbReference type="STRING" id="937775.Metlim_2081"/>
<organism evidence="1 2">
    <name type="scientific">Methanoplanus limicola DSM 2279</name>
    <dbReference type="NCBI Taxonomy" id="937775"/>
    <lineage>
        <taxon>Archaea</taxon>
        <taxon>Methanobacteriati</taxon>
        <taxon>Methanobacteriota</taxon>
        <taxon>Stenosarchaea group</taxon>
        <taxon>Methanomicrobia</taxon>
        <taxon>Methanomicrobiales</taxon>
        <taxon>Methanomicrobiaceae</taxon>
        <taxon>Methanoplanus</taxon>
    </lineage>
</organism>
<dbReference type="InParanoid" id="H1Z074"/>
<dbReference type="HOGENOM" id="CLU_168723_1_0_2"/>
<protein>
    <recommendedName>
        <fullName evidence="3">Plasmid stabilization system</fullName>
    </recommendedName>
</protein>
<evidence type="ECO:0000313" key="2">
    <source>
        <dbReference type="Proteomes" id="UP000005741"/>
    </source>
</evidence>
<dbReference type="RefSeq" id="WP_004078419.1">
    <property type="nucleotide sequence ID" value="NZ_CM001436.1"/>
</dbReference>
<keyword evidence="2" id="KW-1185">Reference proteome</keyword>
<dbReference type="AlphaFoldDB" id="H1Z074"/>